<proteinExistence type="predicted"/>
<evidence type="ECO:0000259" key="1">
    <source>
        <dbReference type="Pfam" id="PF05193"/>
    </source>
</evidence>
<protein>
    <recommendedName>
        <fullName evidence="1">Peptidase M16 C-terminal domain-containing protein</fullName>
    </recommendedName>
</protein>
<name>A0A382WEX4_9ZZZZ</name>
<dbReference type="EMBL" id="UINC01159259">
    <property type="protein sequence ID" value="SVD57249.1"/>
    <property type="molecule type" value="Genomic_DNA"/>
</dbReference>
<evidence type="ECO:0000313" key="2">
    <source>
        <dbReference type="EMBL" id="SVD57249.1"/>
    </source>
</evidence>
<dbReference type="InterPro" id="IPR007863">
    <property type="entry name" value="Peptidase_M16_C"/>
</dbReference>
<accession>A0A382WEX4</accession>
<dbReference type="AlphaFoldDB" id="A0A382WEX4"/>
<feature type="non-terminal residue" evidence="2">
    <location>
        <position position="1"/>
    </location>
</feature>
<reference evidence="2" key="1">
    <citation type="submission" date="2018-05" db="EMBL/GenBank/DDBJ databases">
        <authorList>
            <person name="Lanie J.A."/>
            <person name="Ng W.-L."/>
            <person name="Kazmierczak K.M."/>
            <person name="Andrzejewski T.M."/>
            <person name="Davidsen T.M."/>
            <person name="Wayne K.J."/>
            <person name="Tettelin H."/>
            <person name="Glass J.I."/>
            <person name="Rusch D."/>
            <person name="Podicherti R."/>
            <person name="Tsui H.-C.T."/>
            <person name="Winkler M.E."/>
        </authorList>
    </citation>
    <scope>NUCLEOTIDE SEQUENCE</scope>
</reference>
<dbReference type="Pfam" id="PF05193">
    <property type="entry name" value="Peptidase_M16_C"/>
    <property type="match status" value="1"/>
</dbReference>
<dbReference type="SUPFAM" id="SSF63411">
    <property type="entry name" value="LuxS/MPP-like metallohydrolase"/>
    <property type="match status" value="1"/>
</dbReference>
<dbReference type="GO" id="GO:0046872">
    <property type="term" value="F:metal ion binding"/>
    <property type="evidence" value="ECO:0007669"/>
    <property type="project" value="InterPro"/>
</dbReference>
<gene>
    <name evidence="2" type="ORF">METZ01_LOCUS410103</name>
</gene>
<sequence length="205" mass="23146">LFLQKEMAQAFVRIEFAAGINDEASRPSSQLFNEYFGGGMAGLVFQELREARALAYSAFGHYFPASRPDDENIVVGFIGCQADKTIEAVKTFLGLMEDMPLEQTRFDNARQALESTYRTANVPFRSVPGIVIDWENLELEKDPRKERFPIVKEATIETLKSFYEKEIKPRPKLISIVGDSSKIDMEALAKFGEITTVEADKIFSE</sequence>
<organism evidence="2">
    <name type="scientific">marine metagenome</name>
    <dbReference type="NCBI Taxonomy" id="408172"/>
    <lineage>
        <taxon>unclassified sequences</taxon>
        <taxon>metagenomes</taxon>
        <taxon>ecological metagenomes</taxon>
    </lineage>
</organism>
<feature type="domain" description="Peptidase M16 C-terminal" evidence="1">
    <location>
        <begin position="24"/>
        <end position="113"/>
    </location>
</feature>
<dbReference type="Gene3D" id="3.30.830.10">
    <property type="entry name" value="Metalloenzyme, LuxS/M16 peptidase-like"/>
    <property type="match status" value="1"/>
</dbReference>
<dbReference type="InterPro" id="IPR011249">
    <property type="entry name" value="Metalloenz_LuxS/M16"/>
</dbReference>